<dbReference type="GO" id="GO:0016491">
    <property type="term" value="F:oxidoreductase activity"/>
    <property type="evidence" value="ECO:0007669"/>
    <property type="project" value="UniProtKB-KW"/>
</dbReference>
<name>A0A1I5WZH8_9BACT</name>
<feature type="active site" evidence="3">
    <location>
        <position position="171"/>
    </location>
</feature>
<dbReference type="GO" id="GO:0050661">
    <property type="term" value="F:NADP binding"/>
    <property type="evidence" value="ECO:0007669"/>
    <property type="project" value="InterPro"/>
</dbReference>
<evidence type="ECO:0000313" key="7">
    <source>
        <dbReference type="Proteomes" id="UP000199306"/>
    </source>
</evidence>
<dbReference type="STRING" id="1079859.SAMN04515674_11336"/>
<dbReference type="InterPro" id="IPR013328">
    <property type="entry name" value="6PGD_dom2"/>
</dbReference>
<evidence type="ECO:0000256" key="3">
    <source>
        <dbReference type="PIRSR" id="PIRSR000103-1"/>
    </source>
</evidence>
<dbReference type="Pfam" id="PF14833">
    <property type="entry name" value="NAD_binding_11"/>
    <property type="match status" value="1"/>
</dbReference>
<feature type="domain" description="6-phosphogluconate dehydrogenase NADP-binding" evidence="4">
    <location>
        <begin position="3"/>
        <end position="154"/>
    </location>
</feature>
<evidence type="ECO:0000313" key="6">
    <source>
        <dbReference type="EMBL" id="SFQ25143.1"/>
    </source>
</evidence>
<feature type="domain" description="3-hydroxyisobutyrate dehydrogenase-like NAD-binding" evidence="5">
    <location>
        <begin position="165"/>
        <end position="283"/>
    </location>
</feature>
<dbReference type="OrthoDB" id="9786703at2"/>
<keyword evidence="1" id="KW-0560">Oxidoreductase</keyword>
<evidence type="ECO:0000259" key="5">
    <source>
        <dbReference type="Pfam" id="PF14833"/>
    </source>
</evidence>
<evidence type="ECO:0000256" key="2">
    <source>
        <dbReference type="ARBA" id="ARBA00023027"/>
    </source>
</evidence>
<dbReference type="SUPFAM" id="SSF48179">
    <property type="entry name" value="6-phosphogluconate dehydrogenase C-terminal domain-like"/>
    <property type="match status" value="1"/>
</dbReference>
<dbReference type="AlphaFoldDB" id="A0A1I5WZH8"/>
<keyword evidence="7" id="KW-1185">Reference proteome</keyword>
<dbReference type="EMBL" id="FOXH01000013">
    <property type="protein sequence ID" value="SFQ25143.1"/>
    <property type="molecule type" value="Genomic_DNA"/>
</dbReference>
<dbReference type="InterPro" id="IPR051265">
    <property type="entry name" value="HIBADH-related_NP60_sf"/>
</dbReference>
<accession>A0A1I5WZH8</accession>
<dbReference type="InterPro" id="IPR015815">
    <property type="entry name" value="HIBADH-related"/>
</dbReference>
<reference evidence="6 7" key="1">
    <citation type="submission" date="2016-10" db="EMBL/GenBank/DDBJ databases">
        <authorList>
            <person name="de Groot N.N."/>
        </authorList>
    </citation>
    <scope>NUCLEOTIDE SEQUENCE [LARGE SCALE GENOMIC DNA]</scope>
    <source>
        <strain evidence="7">E92,LMG 26720,CCM 7988</strain>
    </source>
</reference>
<evidence type="ECO:0000259" key="4">
    <source>
        <dbReference type="Pfam" id="PF03446"/>
    </source>
</evidence>
<dbReference type="PANTHER" id="PTHR43580">
    <property type="entry name" value="OXIDOREDUCTASE GLYR1-RELATED"/>
    <property type="match status" value="1"/>
</dbReference>
<sequence>MTKIAFIGIGNLGFPIALNLIKAGYDVTVYNRTPEKAKPLAEAGAKLASTPQEATQGKDVLITVLADDKALLGICTDAAIESLGAEGLHISMSTISPETSRKLSIQHQQFGVDYVAAPIFGRPEAMAARIGNIAISGPNQAKEDAKPLILAGAAKGIFDFGEDPGAANVVKLAGNFMISAAIEAMSEAYTMAEKNGVSRQDISEMFGQTLFACPIYQNYGKAIAVNKYDENVGFRLPLGLKDLNLVLDTALLGKTPMPFANIVQQRLISGLAKGREHWDWTGLAQGAADDAGL</sequence>
<dbReference type="Gene3D" id="3.40.50.720">
    <property type="entry name" value="NAD(P)-binding Rossmann-like Domain"/>
    <property type="match status" value="1"/>
</dbReference>
<dbReference type="InterPro" id="IPR006115">
    <property type="entry name" value="6PGDH_NADP-bd"/>
</dbReference>
<dbReference type="Gene3D" id="1.10.1040.10">
    <property type="entry name" value="N-(1-d-carboxylethyl)-l-norvaline Dehydrogenase, domain 2"/>
    <property type="match status" value="1"/>
</dbReference>
<dbReference type="Proteomes" id="UP000199306">
    <property type="component" value="Unassembled WGS sequence"/>
</dbReference>
<keyword evidence="2" id="KW-0520">NAD</keyword>
<gene>
    <name evidence="6" type="ORF">SAMN04515674_11336</name>
</gene>
<dbReference type="InterPro" id="IPR008927">
    <property type="entry name" value="6-PGluconate_DH-like_C_sf"/>
</dbReference>
<dbReference type="InterPro" id="IPR029154">
    <property type="entry name" value="HIBADH-like_NADP-bd"/>
</dbReference>
<dbReference type="SUPFAM" id="SSF51735">
    <property type="entry name" value="NAD(P)-binding Rossmann-fold domains"/>
    <property type="match status" value="1"/>
</dbReference>
<proteinExistence type="predicted"/>
<protein>
    <submittedName>
        <fullName evidence="6">3-hydroxyisobutyrate dehydrogenase</fullName>
    </submittedName>
</protein>
<dbReference type="Pfam" id="PF03446">
    <property type="entry name" value="NAD_binding_2"/>
    <property type="match status" value="1"/>
</dbReference>
<dbReference type="PIRSF" id="PIRSF000103">
    <property type="entry name" value="HIBADH"/>
    <property type="match status" value="1"/>
</dbReference>
<dbReference type="GO" id="GO:0051287">
    <property type="term" value="F:NAD binding"/>
    <property type="evidence" value="ECO:0007669"/>
    <property type="project" value="InterPro"/>
</dbReference>
<organism evidence="6 7">
    <name type="scientific">Pseudarcicella hirudinis</name>
    <dbReference type="NCBI Taxonomy" id="1079859"/>
    <lineage>
        <taxon>Bacteria</taxon>
        <taxon>Pseudomonadati</taxon>
        <taxon>Bacteroidota</taxon>
        <taxon>Cytophagia</taxon>
        <taxon>Cytophagales</taxon>
        <taxon>Flectobacillaceae</taxon>
        <taxon>Pseudarcicella</taxon>
    </lineage>
</organism>
<dbReference type="PANTHER" id="PTHR43580:SF2">
    <property type="entry name" value="CYTOKINE-LIKE NUCLEAR FACTOR N-PAC"/>
    <property type="match status" value="1"/>
</dbReference>
<evidence type="ECO:0000256" key="1">
    <source>
        <dbReference type="ARBA" id="ARBA00023002"/>
    </source>
</evidence>
<dbReference type="InterPro" id="IPR036291">
    <property type="entry name" value="NAD(P)-bd_dom_sf"/>
</dbReference>